<keyword evidence="5" id="KW-0143">Chaperone</keyword>
<dbReference type="Gene3D" id="3.40.50.300">
    <property type="entry name" value="P-loop containing nucleotide triphosphate hydrolases"/>
    <property type="match status" value="1"/>
</dbReference>
<proteinExistence type="inferred from homology"/>
<protein>
    <submittedName>
        <fullName evidence="6">GTPase</fullName>
    </submittedName>
</protein>
<evidence type="ECO:0000313" key="6">
    <source>
        <dbReference type="EMBL" id="OAT81684.1"/>
    </source>
</evidence>
<dbReference type="STRING" id="1838280.A6M21_09730"/>
<dbReference type="GO" id="GO:0003924">
    <property type="term" value="F:GTPase activity"/>
    <property type="evidence" value="ECO:0007669"/>
    <property type="project" value="InterPro"/>
</dbReference>
<evidence type="ECO:0000256" key="1">
    <source>
        <dbReference type="ARBA" id="ARBA00009625"/>
    </source>
</evidence>
<dbReference type="InterPro" id="IPR027417">
    <property type="entry name" value="P-loop_NTPase"/>
</dbReference>
<dbReference type="InterPro" id="IPR052040">
    <property type="entry name" value="GTPase/Isobutyryl-CoA_mutase"/>
</dbReference>
<keyword evidence="3" id="KW-0378">Hydrolase</keyword>
<evidence type="ECO:0000313" key="7">
    <source>
        <dbReference type="Proteomes" id="UP000078532"/>
    </source>
</evidence>
<sequence>MNDLIVSFLKGDRRALAKAISIVENDYPQKRELLQRLHCHTGDSYIIGVTGSPGAGKSSLIRSLTKKLRKIGINVGILAVDPSSPFSGGAILGDRIRIQDRIIDEGVFMRSLASRGSMGGLTKNIGGILNVMDAFGYKVLFLETVGVGQSEIDIMNIAHTVLVVLTPAGGDSIQAMKAGIMEIADVFAINKADMPGADKTFIEVSTVLDAGYISSSWRPPLVKTMTVNDMGVDELWQAITTHYSYLKSSGKLKLIVKERLKQEVVSLLVERVKNMVLDALSERHDMEKEITRVLAKEVDPYTLAEQMFNDSFTIVKPV</sequence>
<evidence type="ECO:0000256" key="4">
    <source>
        <dbReference type="ARBA" id="ARBA00023134"/>
    </source>
</evidence>
<evidence type="ECO:0000256" key="5">
    <source>
        <dbReference type="ARBA" id="ARBA00023186"/>
    </source>
</evidence>
<dbReference type="OrthoDB" id="9778292at2"/>
<gene>
    <name evidence="6" type="ORF">A6M21_09730</name>
</gene>
<evidence type="ECO:0000256" key="3">
    <source>
        <dbReference type="ARBA" id="ARBA00022801"/>
    </source>
</evidence>
<dbReference type="NCBIfam" id="TIGR00750">
    <property type="entry name" value="lao"/>
    <property type="match status" value="1"/>
</dbReference>
<dbReference type="PANTHER" id="PTHR43087:SF1">
    <property type="entry name" value="LAO_AO TRANSPORT SYSTEM ATPASE"/>
    <property type="match status" value="1"/>
</dbReference>
<keyword evidence="2" id="KW-0547">Nucleotide-binding</keyword>
<name>A0A1B7LEG9_9FIRM</name>
<dbReference type="EMBL" id="LYVF01000158">
    <property type="protein sequence ID" value="OAT81684.1"/>
    <property type="molecule type" value="Genomic_DNA"/>
</dbReference>
<dbReference type="AlphaFoldDB" id="A0A1B7LEG9"/>
<dbReference type="CDD" id="cd03114">
    <property type="entry name" value="MMAA-like"/>
    <property type="match status" value="1"/>
</dbReference>
<dbReference type="InterPro" id="IPR005129">
    <property type="entry name" value="GTPase_ArgK"/>
</dbReference>
<comment type="similarity">
    <text evidence="1">Belongs to the SIMIBI class G3E GTPase family. ArgK/MeaB subfamily.</text>
</comment>
<accession>A0A1B7LEG9</accession>
<dbReference type="RefSeq" id="WP_066668079.1">
    <property type="nucleotide sequence ID" value="NZ_LYVF01000158.1"/>
</dbReference>
<dbReference type="Proteomes" id="UP000078532">
    <property type="component" value="Unassembled WGS sequence"/>
</dbReference>
<keyword evidence="7" id="KW-1185">Reference proteome</keyword>
<dbReference type="GO" id="GO:0005525">
    <property type="term" value="F:GTP binding"/>
    <property type="evidence" value="ECO:0007669"/>
    <property type="project" value="UniProtKB-KW"/>
</dbReference>
<dbReference type="PANTHER" id="PTHR43087">
    <property type="entry name" value="LYSINE/ARGININE/ORNITHINE TRANSPORT SYSTEM KINASE"/>
    <property type="match status" value="1"/>
</dbReference>
<organism evidence="6 7">
    <name type="scientific">Desulfotomaculum copahuensis</name>
    <dbReference type="NCBI Taxonomy" id="1838280"/>
    <lineage>
        <taxon>Bacteria</taxon>
        <taxon>Bacillati</taxon>
        <taxon>Bacillota</taxon>
        <taxon>Clostridia</taxon>
        <taxon>Eubacteriales</taxon>
        <taxon>Desulfotomaculaceae</taxon>
        <taxon>Desulfotomaculum</taxon>
    </lineage>
</organism>
<evidence type="ECO:0000256" key="2">
    <source>
        <dbReference type="ARBA" id="ARBA00022741"/>
    </source>
</evidence>
<dbReference type="Gene3D" id="1.20.5.170">
    <property type="match status" value="1"/>
</dbReference>
<reference evidence="6 7" key="1">
    <citation type="submission" date="2016-04" db="EMBL/GenBank/DDBJ databases">
        <authorList>
            <person name="Evans L.H."/>
            <person name="Alamgir A."/>
            <person name="Owens N."/>
            <person name="Weber N.D."/>
            <person name="Virtaneva K."/>
            <person name="Barbian K."/>
            <person name="Babar A."/>
            <person name="Rosenke K."/>
        </authorList>
    </citation>
    <scope>NUCLEOTIDE SEQUENCE [LARGE SCALE GENOMIC DNA]</scope>
    <source>
        <strain evidence="6 7">LMa1</strain>
    </source>
</reference>
<dbReference type="SUPFAM" id="SSF52540">
    <property type="entry name" value="P-loop containing nucleoside triphosphate hydrolases"/>
    <property type="match status" value="1"/>
</dbReference>
<dbReference type="Pfam" id="PF03308">
    <property type="entry name" value="MeaB"/>
    <property type="match status" value="1"/>
</dbReference>
<keyword evidence="4" id="KW-0342">GTP-binding</keyword>
<comment type="caution">
    <text evidence="6">The sequence shown here is derived from an EMBL/GenBank/DDBJ whole genome shotgun (WGS) entry which is preliminary data.</text>
</comment>